<evidence type="ECO:0000313" key="3">
    <source>
        <dbReference type="EMBL" id="QPS59420.1"/>
    </source>
</evidence>
<dbReference type="EMBL" id="CP065689">
    <property type="protein sequence ID" value="QPS59420.1"/>
    <property type="molecule type" value="Genomic_DNA"/>
</dbReference>
<dbReference type="Pfam" id="PF01569">
    <property type="entry name" value="PAP2"/>
    <property type="match status" value="1"/>
</dbReference>
<gene>
    <name evidence="4" type="primary">phoC</name>
    <name evidence="3" type="ORF">I6G51_11155</name>
    <name evidence="4" type="ORF">NCTC10288_00653</name>
</gene>
<dbReference type="Proteomes" id="UP000249264">
    <property type="component" value="Chromosome 1"/>
</dbReference>
<protein>
    <submittedName>
        <fullName evidence="3 4">Phosphatase</fullName>
        <ecNumber evidence="4">3.1.3.2</ecNumber>
    </submittedName>
</protein>
<dbReference type="SMART" id="SM00014">
    <property type="entry name" value="acidPPc"/>
    <property type="match status" value="1"/>
</dbReference>
<evidence type="ECO:0000313" key="4">
    <source>
        <dbReference type="EMBL" id="SQH99118.1"/>
    </source>
</evidence>
<reference evidence="3 6" key="2">
    <citation type="submission" date="2020-12" db="EMBL/GenBank/DDBJ databases">
        <title>FDA dAtabase for Regulatory Grade micrObial Sequences (FDA-ARGOS): Supporting development and validation of Infectious Disease Dx tests.</title>
        <authorList>
            <person name="Sproer C."/>
            <person name="Gronow S."/>
            <person name="Severitt S."/>
            <person name="Schroder I."/>
            <person name="Tallon L."/>
            <person name="Sadzewicz L."/>
            <person name="Zhao X."/>
            <person name="Boylan J."/>
            <person name="Ott S."/>
            <person name="Bowen H."/>
            <person name="Vavikolanu K."/>
            <person name="Mehta A."/>
            <person name="Aluvathingal J."/>
            <person name="Nadendla S."/>
            <person name="Lowell S."/>
            <person name="Myers T."/>
            <person name="Yan Y."/>
            <person name="Sichtig H."/>
        </authorList>
    </citation>
    <scope>NUCLEOTIDE SEQUENCE [LARGE SCALE GENOMIC DNA]</scope>
    <source>
        <strain evidence="3 6">FDAARGOS_894</strain>
    </source>
</reference>
<dbReference type="EC" id="3.1.3.2" evidence="4"/>
<feature type="domain" description="Phosphatidic acid phosphatase type 2/haloperoxidase" evidence="2">
    <location>
        <begin position="165"/>
        <end position="281"/>
    </location>
</feature>
<keyword evidence="4" id="KW-0378">Hydrolase</keyword>
<dbReference type="InterPro" id="IPR036938">
    <property type="entry name" value="PAP2/HPO_sf"/>
</dbReference>
<dbReference type="AlphaFoldDB" id="A0A2X4RJD4"/>
<dbReference type="SUPFAM" id="SSF48317">
    <property type="entry name" value="Acid phosphatase/Vanadium-dependent haloperoxidase"/>
    <property type="match status" value="1"/>
</dbReference>
<dbReference type="EMBL" id="LS483460">
    <property type="protein sequence ID" value="SQH99118.1"/>
    <property type="molecule type" value="Genomic_DNA"/>
</dbReference>
<feature type="signal peptide" evidence="1">
    <location>
        <begin position="1"/>
        <end position="27"/>
    </location>
</feature>
<dbReference type="GO" id="GO:0003993">
    <property type="term" value="F:acid phosphatase activity"/>
    <property type="evidence" value="ECO:0007669"/>
    <property type="project" value="UniProtKB-EC"/>
</dbReference>
<sequence>MPTFSRALAAPIAAVLVATSAPPTALAADLPFTIPALADPMTGSSTGEAPVQHLGAPTPRPFTPDYLVGFPSDVSSYQYGVYWEVVRLYDDVKANPATMAEDLDKAVAINNAAAHDAALIARAQRDAAADTDGVMAAVSDAMGPELGQAFRDALAEHRLPKTEYLLGNGYLARAGGLASSTFAEKHYFKAARPFQQAPDRINRYNDGRKNYYLDSPAFPSGHTNQAVWVTTLLATMLPEVGPQLALRGAEAGNHRVVMGVHSPLDVIGGRMTGLAAAADRLNDPRMRDALRQAEAEIRAEIQWRTGKDIATLVSEQNAAGTTYATATQAAERYAPMADYGLSTVYHPDAPMIVPKAAPVLLEAAHPNLNYEQRADVLRQTATAPGTPLDWQGASGSWQRINLVKALGAQVTVDEDGNVHVAEAL</sequence>
<proteinExistence type="predicted"/>
<dbReference type="KEGG" id="cmin:NCTC10288_00653"/>
<feature type="chain" id="PRO_5016343081" evidence="1">
    <location>
        <begin position="28"/>
        <end position="424"/>
    </location>
</feature>
<dbReference type="Gene3D" id="1.20.144.10">
    <property type="entry name" value="Phosphatidic acid phosphatase type 2/haloperoxidase"/>
    <property type="match status" value="1"/>
</dbReference>
<name>A0A2X4RJD4_9CORY</name>
<dbReference type="Proteomes" id="UP000594905">
    <property type="component" value="Chromosome"/>
</dbReference>
<organism evidence="4 5">
    <name type="scientific">Corynebacterium minutissimum</name>
    <dbReference type="NCBI Taxonomy" id="38301"/>
    <lineage>
        <taxon>Bacteria</taxon>
        <taxon>Bacillati</taxon>
        <taxon>Actinomycetota</taxon>
        <taxon>Actinomycetes</taxon>
        <taxon>Mycobacteriales</taxon>
        <taxon>Corynebacteriaceae</taxon>
        <taxon>Corynebacterium</taxon>
    </lineage>
</organism>
<evidence type="ECO:0000313" key="6">
    <source>
        <dbReference type="Proteomes" id="UP000594905"/>
    </source>
</evidence>
<reference evidence="4 5" key="1">
    <citation type="submission" date="2018-06" db="EMBL/GenBank/DDBJ databases">
        <authorList>
            <consortium name="Pathogen Informatics"/>
            <person name="Doyle S."/>
        </authorList>
    </citation>
    <scope>NUCLEOTIDE SEQUENCE [LARGE SCALE GENOMIC DNA]</scope>
    <source>
        <strain evidence="4 5">NCTC10288</strain>
    </source>
</reference>
<evidence type="ECO:0000313" key="5">
    <source>
        <dbReference type="Proteomes" id="UP000249264"/>
    </source>
</evidence>
<evidence type="ECO:0000259" key="2">
    <source>
        <dbReference type="SMART" id="SM00014"/>
    </source>
</evidence>
<dbReference type="STRING" id="38301.NX84_10085"/>
<dbReference type="GeneID" id="70782582"/>
<dbReference type="InterPro" id="IPR000326">
    <property type="entry name" value="PAP2/HPO"/>
</dbReference>
<dbReference type="OrthoDB" id="9805301at2"/>
<accession>A0A2X4RJD4</accession>
<evidence type="ECO:0000256" key="1">
    <source>
        <dbReference type="SAM" id="SignalP"/>
    </source>
</evidence>
<keyword evidence="6" id="KW-1185">Reference proteome</keyword>
<dbReference type="RefSeq" id="WP_039676334.1">
    <property type="nucleotide sequence ID" value="NZ_CP065689.1"/>
</dbReference>
<keyword evidence="1" id="KW-0732">Signal</keyword>